<dbReference type="RefSeq" id="WP_128767419.1">
    <property type="nucleotide sequence ID" value="NZ_RXOC01000001.1"/>
</dbReference>
<proteinExistence type="predicted"/>
<accession>A0A4Q0MFY3</accession>
<evidence type="ECO:0000313" key="3">
    <source>
        <dbReference type="Proteomes" id="UP000290848"/>
    </source>
</evidence>
<protein>
    <submittedName>
        <fullName evidence="2">Uncharacterized protein</fullName>
    </submittedName>
</protein>
<comment type="caution">
    <text evidence="2">The sequence shown here is derived from an EMBL/GenBank/DDBJ whole genome shotgun (WGS) entry which is preliminary data.</text>
</comment>
<name>A0A4Q0MFY3_9SPHI</name>
<keyword evidence="1" id="KW-1133">Transmembrane helix</keyword>
<gene>
    <name evidence="2" type="ORF">EKH83_00470</name>
</gene>
<dbReference type="Proteomes" id="UP000290848">
    <property type="component" value="Unassembled WGS sequence"/>
</dbReference>
<organism evidence="2 3">
    <name type="scientific">Arcticibacter tournemirensis</name>
    <dbReference type="NCBI Taxonomy" id="699437"/>
    <lineage>
        <taxon>Bacteria</taxon>
        <taxon>Pseudomonadati</taxon>
        <taxon>Bacteroidota</taxon>
        <taxon>Sphingobacteriia</taxon>
        <taxon>Sphingobacteriales</taxon>
        <taxon>Sphingobacteriaceae</taxon>
        <taxon>Arcticibacter</taxon>
    </lineage>
</organism>
<dbReference type="AlphaFoldDB" id="A0A4Q0MFY3"/>
<keyword evidence="1" id="KW-0472">Membrane</keyword>
<feature type="transmembrane region" description="Helical" evidence="1">
    <location>
        <begin position="24"/>
        <end position="46"/>
    </location>
</feature>
<sequence length="157" mass="18084">MDKDISSLEKDVPFEKSEWPVLRIGWILMGLFLVAGIFGIFGSGLYSEKVEGDRTFSVRYERYLRYSMHSEIHINTSRLGADSSIWINADYLNKIMITEISPEPESFDQVDGRMKMQFSSRLPSHITLHVEPVKTGNQSLTISVNGKKKTIHQYIYF</sequence>
<evidence type="ECO:0000256" key="1">
    <source>
        <dbReference type="SAM" id="Phobius"/>
    </source>
</evidence>
<reference evidence="2 3" key="1">
    <citation type="submission" date="2018-12" db="EMBL/GenBank/DDBJ databases">
        <title>The Draft Genome Sequence of the Soil Bacterium Pedobacter tournemirensis R1.</title>
        <authorList>
            <person name="He J."/>
        </authorList>
    </citation>
    <scope>NUCLEOTIDE SEQUENCE [LARGE SCALE GENOMIC DNA]</scope>
    <source>
        <strain evidence="2 3">R1</strain>
    </source>
</reference>
<keyword evidence="1" id="KW-0812">Transmembrane</keyword>
<evidence type="ECO:0000313" key="2">
    <source>
        <dbReference type="EMBL" id="RXF72234.1"/>
    </source>
</evidence>
<dbReference type="EMBL" id="RXOC01000001">
    <property type="protein sequence ID" value="RXF72234.1"/>
    <property type="molecule type" value="Genomic_DNA"/>
</dbReference>